<dbReference type="Gene3D" id="2.40.170.20">
    <property type="entry name" value="TonB-dependent receptor, beta-barrel domain"/>
    <property type="match status" value="1"/>
</dbReference>
<dbReference type="InterPro" id="IPR036942">
    <property type="entry name" value="Beta-barrel_TonB_sf"/>
</dbReference>
<feature type="domain" description="TonB-dependent receptor plug" evidence="13">
    <location>
        <begin position="80"/>
        <end position="188"/>
    </location>
</feature>
<evidence type="ECO:0000256" key="9">
    <source>
        <dbReference type="ARBA" id="ARBA00023237"/>
    </source>
</evidence>
<evidence type="ECO:0000256" key="11">
    <source>
        <dbReference type="RuleBase" id="RU003357"/>
    </source>
</evidence>
<feature type="domain" description="TonB-dependent receptor-like beta-barrel" evidence="12">
    <location>
        <begin position="526"/>
        <end position="974"/>
    </location>
</feature>
<keyword evidence="5 10" id="KW-0812">Transmembrane</keyword>
<evidence type="ECO:0000256" key="5">
    <source>
        <dbReference type="ARBA" id="ARBA00022692"/>
    </source>
</evidence>
<dbReference type="Pfam" id="PF00593">
    <property type="entry name" value="TonB_dep_Rec_b-barrel"/>
    <property type="match status" value="1"/>
</dbReference>
<gene>
    <name evidence="14" type="ORF">GJ700_07645</name>
</gene>
<dbReference type="EMBL" id="WKJJ01000004">
    <property type="protein sequence ID" value="MRV71597.1"/>
    <property type="molecule type" value="Genomic_DNA"/>
</dbReference>
<protein>
    <submittedName>
        <fullName evidence="14">TonB-dependent receptor</fullName>
    </submittedName>
</protein>
<keyword evidence="15" id="KW-1185">Reference proteome</keyword>
<reference evidence="14 15" key="1">
    <citation type="submission" date="2019-11" db="EMBL/GenBank/DDBJ databases">
        <title>Novel species isolated from a subtropical stream in China.</title>
        <authorList>
            <person name="Lu H."/>
        </authorList>
    </citation>
    <scope>NUCLEOTIDE SEQUENCE [LARGE SCALE GENOMIC DNA]</scope>
    <source>
        <strain evidence="14 15">FT92W</strain>
    </source>
</reference>
<dbReference type="InterPro" id="IPR000531">
    <property type="entry name" value="Beta-barrel_TonB"/>
</dbReference>
<name>A0A7X2LT41_9BURK</name>
<evidence type="ECO:0000256" key="3">
    <source>
        <dbReference type="ARBA" id="ARBA00022448"/>
    </source>
</evidence>
<dbReference type="InterPro" id="IPR012910">
    <property type="entry name" value="Plug_dom"/>
</dbReference>
<dbReference type="InterPro" id="IPR010104">
    <property type="entry name" value="TonB_rcpt_bac"/>
</dbReference>
<dbReference type="Proteomes" id="UP000446768">
    <property type="component" value="Unassembled WGS sequence"/>
</dbReference>
<evidence type="ECO:0000256" key="4">
    <source>
        <dbReference type="ARBA" id="ARBA00022452"/>
    </source>
</evidence>
<keyword evidence="3 10" id="KW-0813">Transport</keyword>
<comment type="subcellular location">
    <subcellularLocation>
        <location evidence="1 10">Cell outer membrane</location>
        <topology evidence="1 10">Multi-pass membrane protein</topology>
    </subcellularLocation>
</comment>
<dbReference type="Gene3D" id="2.170.130.10">
    <property type="entry name" value="TonB-dependent receptor, plug domain"/>
    <property type="match status" value="1"/>
</dbReference>
<keyword evidence="8 14" id="KW-0675">Receptor</keyword>
<evidence type="ECO:0000256" key="8">
    <source>
        <dbReference type="ARBA" id="ARBA00023170"/>
    </source>
</evidence>
<evidence type="ECO:0000256" key="6">
    <source>
        <dbReference type="ARBA" id="ARBA00023077"/>
    </source>
</evidence>
<evidence type="ECO:0000259" key="12">
    <source>
        <dbReference type="Pfam" id="PF00593"/>
    </source>
</evidence>
<evidence type="ECO:0000313" key="15">
    <source>
        <dbReference type="Proteomes" id="UP000446768"/>
    </source>
</evidence>
<keyword evidence="6 11" id="KW-0798">TonB box</keyword>
<evidence type="ECO:0000256" key="7">
    <source>
        <dbReference type="ARBA" id="ARBA00023136"/>
    </source>
</evidence>
<dbReference type="NCBIfam" id="TIGR01782">
    <property type="entry name" value="TonB-Xanth-Caul"/>
    <property type="match status" value="1"/>
</dbReference>
<comment type="similarity">
    <text evidence="2 10 11">Belongs to the TonB-dependent receptor family.</text>
</comment>
<dbReference type="InterPro" id="IPR037066">
    <property type="entry name" value="Plug_dom_sf"/>
</dbReference>
<dbReference type="GO" id="GO:0009279">
    <property type="term" value="C:cell outer membrane"/>
    <property type="evidence" value="ECO:0007669"/>
    <property type="project" value="UniProtKB-SubCell"/>
</dbReference>
<dbReference type="PANTHER" id="PTHR40980:SF3">
    <property type="entry name" value="TONB-DEPENDENT RECEPTOR-LIKE BETA-BARREL DOMAIN-CONTAINING PROTEIN"/>
    <property type="match status" value="1"/>
</dbReference>
<keyword evidence="7 10" id="KW-0472">Membrane</keyword>
<keyword evidence="9 10" id="KW-0998">Cell outer membrane</keyword>
<dbReference type="PROSITE" id="PS52016">
    <property type="entry name" value="TONB_DEPENDENT_REC_3"/>
    <property type="match status" value="1"/>
</dbReference>
<accession>A0A7X2LT41</accession>
<evidence type="ECO:0000259" key="13">
    <source>
        <dbReference type="Pfam" id="PF07715"/>
    </source>
</evidence>
<sequence length="1015" mass="107865">MAGKQTTHKVSLPDCPATLWNQMKEESEMKNKTIMSLRISTIALAVSHAFAGTAVAQEAKDNTVVVSGIRASARSAVAIKRDAMEVVDSITAEDIGKLPDPNVSETLTRIPGVQGYRYGGEGASPVGMGSGITIRGLSGQTGSQVNGRSYFTAGNREFNIEDAIPSMIAGIDVYKNPTAEHIEGGIGGLVNVRTRNPSDFKGLTVSLGVGGRENTLAKKANPELFGLIANKWDLGGGSRFGVMAAATYQTSTGRSDATPANGGASLKRAVRADSAEYAALAAANKSNSPAQPMAAYVGRSDINYLASVPLLPVSATVGANTPNLAGLSAEQIGNVMTSTGTSHNIQEETILRTRKGLNLAADYRVNNTLRAYSEFNYTYYQYNQQGRFLNTVDGANIQNLQTAPFSFTEALANRNSNGGSNDVLAGKRLVSGSFLDSAINTTGNNARRPYTTWIGAGGVEWSPTPQLSLKADFNYIKSDLTDEGPAATIDSAPGLTWSVNRVADGAPHQMTFTGPSLGDPKNFVLRSFASAKSTTDDSGYASALSGAYVLDDSMFTRLKFGTRFAQQQSAFSNFTFPEKFLTTDNLPLNATKSNGVPATTVANMLMQSPPNFLGGQGGYAGGFAVVSADQLTGNTYANTFPKAGIPLQGAYIENVPARRFIEEKTSAAYLMGDFSALDDRIKGNLGLRVVRTNSRAIAQVANTLTAAGGYVANEKRTSYTNALPSLNVSADITADTLVRFAYGRGMTRAPLDALNPSVSVNFGNGTASQGNADLRPLTANSIDLSLEKYFSKTNYVSAAVFNKQIKGFVNGIAECRTVETAQPYTGSLPNGCGNGQYLVTRSINTEDGYARGVELAGQWFFDGSQSLLKNFGVGASYSYVDTSNPVNFGTPAAPRLVDTPQPMQSKNNFSVSGMYEDNKLSARLVYTWRSESILFGVSTNPIDGRYIGAYGILDGSVNYNLDDKLTLSFSASNLTNKGLDRFIGESGAGLQTGIERQHYLNGRTFGLALRYKFGK</sequence>
<dbReference type="Pfam" id="PF07715">
    <property type="entry name" value="Plug"/>
    <property type="match status" value="1"/>
</dbReference>
<evidence type="ECO:0000256" key="1">
    <source>
        <dbReference type="ARBA" id="ARBA00004571"/>
    </source>
</evidence>
<proteinExistence type="inferred from homology"/>
<dbReference type="PANTHER" id="PTHR40980">
    <property type="entry name" value="PLUG DOMAIN-CONTAINING PROTEIN"/>
    <property type="match status" value="1"/>
</dbReference>
<organism evidence="14 15">
    <name type="scientific">Pseudoduganella rivuli</name>
    <dbReference type="NCBI Taxonomy" id="2666085"/>
    <lineage>
        <taxon>Bacteria</taxon>
        <taxon>Pseudomonadati</taxon>
        <taxon>Pseudomonadota</taxon>
        <taxon>Betaproteobacteria</taxon>
        <taxon>Burkholderiales</taxon>
        <taxon>Oxalobacteraceae</taxon>
        <taxon>Telluria group</taxon>
        <taxon>Pseudoduganella</taxon>
    </lineage>
</organism>
<evidence type="ECO:0000313" key="14">
    <source>
        <dbReference type="EMBL" id="MRV71597.1"/>
    </source>
</evidence>
<dbReference type="InterPro" id="IPR039426">
    <property type="entry name" value="TonB-dep_rcpt-like"/>
</dbReference>
<keyword evidence="4 10" id="KW-1134">Transmembrane beta strand</keyword>
<evidence type="ECO:0000256" key="2">
    <source>
        <dbReference type="ARBA" id="ARBA00009810"/>
    </source>
</evidence>
<dbReference type="AlphaFoldDB" id="A0A7X2LT41"/>
<dbReference type="SUPFAM" id="SSF56935">
    <property type="entry name" value="Porins"/>
    <property type="match status" value="1"/>
</dbReference>
<comment type="caution">
    <text evidence="14">The sequence shown here is derived from an EMBL/GenBank/DDBJ whole genome shotgun (WGS) entry which is preliminary data.</text>
</comment>
<evidence type="ECO:0000256" key="10">
    <source>
        <dbReference type="PROSITE-ProRule" id="PRU01360"/>
    </source>
</evidence>